<protein>
    <submittedName>
        <fullName evidence="1">Uncharacterized protein</fullName>
    </submittedName>
</protein>
<dbReference type="OrthoDB" id="25896at2759"/>
<evidence type="ECO:0000313" key="1">
    <source>
        <dbReference type="EMBL" id="PHH59537.1"/>
    </source>
</evidence>
<reference evidence="1 2" key="1">
    <citation type="submission" date="2017-06" db="EMBL/GenBank/DDBJ databases">
        <title>Ant-infecting Ophiocordyceps genomes reveal a high diversity of potential behavioral manipulation genes and a possible major role for enterotoxins.</title>
        <authorList>
            <person name="De Bekker C."/>
            <person name="Evans H.C."/>
            <person name="Brachmann A."/>
            <person name="Hughes D.P."/>
        </authorList>
    </citation>
    <scope>NUCLEOTIDE SEQUENCE [LARGE SCALE GENOMIC DNA]</scope>
    <source>
        <strain evidence="1 2">Map64</strain>
    </source>
</reference>
<accession>A0A2C5XSU7</accession>
<evidence type="ECO:0000313" key="2">
    <source>
        <dbReference type="Proteomes" id="UP000226192"/>
    </source>
</evidence>
<organism evidence="1 2">
    <name type="scientific">Ophiocordyceps australis</name>
    <dbReference type="NCBI Taxonomy" id="1399860"/>
    <lineage>
        <taxon>Eukaryota</taxon>
        <taxon>Fungi</taxon>
        <taxon>Dikarya</taxon>
        <taxon>Ascomycota</taxon>
        <taxon>Pezizomycotina</taxon>
        <taxon>Sordariomycetes</taxon>
        <taxon>Hypocreomycetidae</taxon>
        <taxon>Hypocreales</taxon>
        <taxon>Ophiocordycipitaceae</taxon>
        <taxon>Ophiocordyceps</taxon>
    </lineage>
</organism>
<dbReference type="EMBL" id="NJET01000199">
    <property type="protein sequence ID" value="PHH59537.1"/>
    <property type="molecule type" value="Genomic_DNA"/>
</dbReference>
<gene>
    <name evidence="1" type="ORF">CDD81_2899</name>
</gene>
<comment type="caution">
    <text evidence="1">The sequence shown here is derived from an EMBL/GenBank/DDBJ whole genome shotgun (WGS) entry which is preliminary data.</text>
</comment>
<sequence length="132" mass="15262">MSWCEGVPTREEREDPFADEISLKEQNMASTRPNTPVLNSATLQVHNKRRQTSLFTLFTRKHKTSSPEKPVMLERPVRLHFLFVGSRGAGQTSLLFRTRFGDFPDVGGLQRMTYEAFEQRRIYDGQLAMLEL</sequence>
<dbReference type="AlphaFoldDB" id="A0A2C5XSU7"/>
<dbReference type="STRING" id="1399860.A0A2C5XSU7"/>
<dbReference type="Proteomes" id="UP000226192">
    <property type="component" value="Unassembled WGS sequence"/>
</dbReference>
<name>A0A2C5XSU7_9HYPO</name>
<proteinExistence type="predicted"/>
<keyword evidence="2" id="KW-1185">Reference proteome</keyword>